<feature type="compositionally biased region" description="Pro residues" evidence="1">
    <location>
        <begin position="426"/>
        <end position="447"/>
    </location>
</feature>
<organism evidence="3 4">
    <name type="scientific">Verruconis gallopava</name>
    <dbReference type="NCBI Taxonomy" id="253628"/>
    <lineage>
        <taxon>Eukaryota</taxon>
        <taxon>Fungi</taxon>
        <taxon>Dikarya</taxon>
        <taxon>Ascomycota</taxon>
        <taxon>Pezizomycotina</taxon>
        <taxon>Dothideomycetes</taxon>
        <taxon>Pleosporomycetidae</taxon>
        <taxon>Venturiales</taxon>
        <taxon>Sympoventuriaceae</taxon>
        <taxon>Verruconis</taxon>
    </lineage>
</organism>
<dbReference type="SUPFAM" id="SSF57716">
    <property type="entry name" value="Glucocorticoid receptor-like (DNA-binding domain)"/>
    <property type="match status" value="1"/>
</dbReference>
<dbReference type="EMBL" id="KN847544">
    <property type="protein sequence ID" value="KIW03431.1"/>
    <property type="molecule type" value="Genomic_DNA"/>
</dbReference>
<feature type="compositionally biased region" description="Polar residues" evidence="1">
    <location>
        <begin position="551"/>
        <end position="564"/>
    </location>
</feature>
<feature type="region of interest" description="Disordered" evidence="1">
    <location>
        <begin position="244"/>
        <end position="310"/>
    </location>
</feature>
<feature type="region of interest" description="Disordered" evidence="1">
    <location>
        <begin position="347"/>
        <end position="477"/>
    </location>
</feature>
<feature type="compositionally biased region" description="Polar residues" evidence="1">
    <location>
        <begin position="998"/>
        <end position="1045"/>
    </location>
</feature>
<protein>
    <recommendedName>
        <fullName evidence="2">Ams2/SPT21 N-terminal domain-containing protein</fullName>
    </recommendedName>
</protein>
<feature type="compositionally biased region" description="Polar residues" evidence="1">
    <location>
        <begin position="287"/>
        <end position="296"/>
    </location>
</feature>
<sequence>MSSPFRVDDVRSQDVSVGFAFEGADDGEPDIPRRVMRVKVLYTFDNENKTNCLARLVRPVPIQVVALDESTEIGVVELRTCIQAIVAASPEMIAKLENDYTVYAYDYSEYETPLVGQGMLSWVLATASPTPNAPARESGTMVTGRVCKNIMGLFASGGIKETLEVKLKLVPVPTRSKREYLQSMAVYRDPNVVMPDGFDSSAWNSFLQAIPDAGILRDGSAGQSNARANVGGVEQLHDMLTPKFAPEDDVYSNGPCSSRAGSPTPSHHSAANRPAAFHGSRPVSRASFHQPQQSESAIDDQGFEDAPSRKRARLMQTDWHGRGSFGGNAGSLRSAVTTAASIRDFRPSVAGNSSAGGDMVPRAPTPRPGEKRMGRPGPSRAGSNLRRESTGSASHALAEPELARNDSGIYSNDYDGGSSRHGSPSPDLPSSPPEFTPIEPPSSPLPELPAALDSGFQSDLPTANETKSSNMKPPVNSHLARKARGEIEFAHIHPGPQAKLPMNSFPHFDPLSQKSAMASAQWNQTPISPNTLPAHRRGGRAPSKTSREPLSRQTSSIHVPTSAASPDMHKAVPSIENSQPQTADTQEPNTLPAMSNANQTNSQTQLVQARPALVQSNRTSGSPNIAAAHYTSTTSMIPLNDKQHNYFQGPTSASYVLEPRRNEYPQRAGQRSGRAPRRTLKKAQSWAAADSSDIDSDSGLGQISATNKKSRSKGGSGLIRSTSISNQLEAAVASGAPVRFCCNCGEIKTPTWRPYWLKVFDGDAENVTVGVGSGIHMLEVLERDEQGKITKYRIFKQYGHLTQAERDSKVYEQTYFCNPCGDYIRKWGKFRPRELWDPSVAQTQTKNKKGSRRKKGAADMLTSDIPAPSSDWDVPTPHPERPTFTDPFGQPESQYDVAHSEMNRQDGNMALQQNDHEGPKRPAPSTSVQNILINDTQQSNAPGEYAALQKAIQSSPARNLGMQETPVDAENDSLTPKPTRRLLFPSPRKDGEFKSLDNAPSSTSDANSIETSASQSASKAQCTALSPSDSTSISLPKTTTVLNTEDSSDMNKENLPPTNNDDDEFAHLFEDGIFQTPQKQKTPNKTVPRTPNSNSKHSILSTGLTPKAGVPNTGLTPKTGSKRSNDCMGPPDTPTPTKRRSPRLAEKQQQSAKDMTPFTKSLNQFLSDGLTSSPSRAFNWTLTSSPAKNLSTTFGDMATISRLAASKSQSLIAPPNDDNLWSDFPMPSSPPFFAPNKENEAVDGVVSYEEYDWGGLLDSTVGNMVVDVWEDGTATDVVKGWGNVFDEEEKTPAAPNDESKSANVTAS</sequence>
<proteinExistence type="predicted"/>
<accession>A0A0D1YS27</accession>
<feature type="region of interest" description="Disordered" evidence="1">
    <location>
        <begin position="524"/>
        <end position="621"/>
    </location>
</feature>
<dbReference type="EMBL" id="KN847544">
    <property type="protein sequence ID" value="KIW03432.1"/>
    <property type="molecule type" value="Genomic_DNA"/>
</dbReference>
<feature type="compositionally biased region" description="Polar residues" evidence="1">
    <location>
        <begin position="254"/>
        <end position="269"/>
    </location>
</feature>
<dbReference type="GO" id="GO:0008270">
    <property type="term" value="F:zinc ion binding"/>
    <property type="evidence" value="ECO:0007669"/>
    <property type="project" value="InterPro"/>
</dbReference>
<feature type="compositionally biased region" description="Polar residues" evidence="1">
    <location>
        <begin position="1147"/>
        <end position="1156"/>
    </location>
</feature>
<dbReference type="Pfam" id="PF25823">
    <property type="entry name" value="Ams2-SPT21_N"/>
    <property type="match status" value="1"/>
</dbReference>
<evidence type="ECO:0000313" key="4">
    <source>
        <dbReference type="Proteomes" id="UP000053259"/>
    </source>
</evidence>
<dbReference type="GO" id="GO:0030466">
    <property type="term" value="P:silent mating-type cassette heterochromatin formation"/>
    <property type="evidence" value="ECO:0007669"/>
    <property type="project" value="TreeGrafter"/>
</dbReference>
<dbReference type="InterPro" id="IPR013088">
    <property type="entry name" value="Znf_NHR/GATA"/>
</dbReference>
<dbReference type="GO" id="GO:0006357">
    <property type="term" value="P:regulation of transcription by RNA polymerase II"/>
    <property type="evidence" value="ECO:0007669"/>
    <property type="project" value="TreeGrafter"/>
</dbReference>
<dbReference type="InterPro" id="IPR057725">
    <property type="entry name" value="Ams2-SPT21_N"/>
</dbReference>
<feature type="compositionally biased region" description="Polar residues" evidence="1">
    <location>
        <begin position="575"/>
        <end position="607"/>
    </location>
</feature>
<evidence type="ECO:0000313" key="3">
    <source>
        <dbReference type="EMBL" id="KIW03432.1"/>
    </source>
</evidence>
<reference evidence="3 4" key="1">
    <citation type="submission" date="2015-01" db="EMBL/GenBank/DDBJ databases">
        <title>The Genome Sequence of Ochroconis gallopava CBS43764.</title>
        <authorList>
            <consortium name="The Broad Institute Genomics Platform"/>
            <person name="Cuomo C."/>
            <person name="de Hoog S."/>
            <person name="Gorbushina A."/>
            <person name="Stielow B."/>
            <person name="Teixiera M."/>
            <person name="Abouelleil A."/>
            <person name="Chapman S.B."/>
            <person name="Priest M."/>
            <person name="Young S.K."/>
            <person name="Wortman J."/>
            <person name="Nusbaum C."/>
            <person name="Birren B."/>
        </authorList>
    </citation>
    <scope>NUCLEOTIDE SEQUENCE [LARGE SCALE GENOMIC DNA]</scope>
    <source>
        <strain evidence="3 4">CBS 43764</strain>
    </source>
</reference>
<dbReference type="GeneID" id="27313175"/>
<feature type="region of interest" description="Disordered" evidence="1">
    <location>
        <begin position="966"/>
        <end position="1156"/>
    </location>
</feature>
<name>A0A0D1YS27_9PEZI</name>
<dbReference type="GO" id="GO:0000183">
    <property type="term" value="P:rDNA heterochromatin formation"/>
    <property type="evidence" value="ECO:0007669"/>
    <property type="project" value="TreeGrafter"/>
</dbReference>
<dbReference type="InterPro" id="IPR042403">
    <property type="entry name" value="Spt21/Ams2"/>
</dbReference>
<dbReference type="PANTHER" id="PTHR39147">
    <property type="entry name" value="PROTEIN SPT21"/>
    <property type="match status" value="1"/>
</dbReference>
<dbReference type="PANTHER" id="PTHR39147:SF1">
    <property type="entry name" value="PROTEIN SPT21"/>
    <property type="match status" value="1"/>
</dbReference>
<dbReference type="Proteomes" id="UP000053259">
    <property type="component" value="Unassembled WGS sequence"/>
</dbReference>
<gene>
    <name evidence="3" type="ORF">PV09_05202</name>
</gene>
<feature type="compositionally biased region" description="Basic residues" evidence="1">
    <location>
        <begin position="846"/>
        <end position="855"/>
    </location>
</feature>
<dbReference type="HOGENOM" id="CLU_001743_0_0_1"/>
<feature type="region of interest" description="Disordered" evidence="1">
    <location>
        <begin position="838"/>
        <end position="893"/>
    </location>
</feature>
<dbReference type="RefSeq" id="XP_016213300.1">
    <property type="nucleotide sequence ID" value="XM_016358681.1"/>
</dbReference>
<dbReference type="OrthoDB" id="3199820at2759"/>
<evidence type="ECO:0000256" key="1">
    <source>
        <dbReference type="SAM" id="MobiDB-lite"/>
    </source>
</evidence>
<feature type="compositionally biased region" description="Polar residues" evidence="1">
    <location>
        <begin position="455"/>
        <end position="471"/>
    </location>
</feature>
<feature type="compositionally biased region" description="Polar residues" evidence="1">
    <location>
        <begin position="1075"/>
        <end position="1104"/>
    </location>
</feature>
<keyword evidence="4" id="KW-1185">Reference proteome</keyword>
<feature type="region of interest" description="Disordered" evidence="1">
    <location>
        <begin position="658"/>
        <end position="719"/>
    </location>
</feature>
<evidence type="ECO:0000259" key="2">
    <source>
        <dbReference type="Pfam" id="PF25823"/>
    </source>
</evidence>
<dbReference type="VEuPathDB" id="FungiDB:PV09_05202"/>
<feature type="region of interest" description="Disordered" evidence="1">
    <location>
        <begin position="1288"/>
        <end position="1307"/>
    </location>
</feature>
<dbReference type="RefSeq" id="XP_016213301.1">
    <property type="nucleotide sequence ID" value="XM_016358682.1"/>
</dbReference>
<dbReference type="Gene3D" id="3.30.50.10">
    <property type="entry name" value="Erythroid Transcription Factor GATA-1, subunit A"/>
    <property type="match status" value="1"/>
</dbReference>
<feature type="domain" description="Ams2/SPT21 N-terminal" evidence="2">
    <location>
        <begin position="32"/>
        <end position="172"/>
    </location>
</feature>